<dbReference type="GO" id="GO:0046872">
    <property type="term" value="F:metal ion binding"/>
    <property type="evidence" value="ECO:0007669"/>
    <property type="project" value="UniProtKB-KW"/>
</dbReference>
<proteinExistence type="predicted"/>
<dbReference type="Gene3D" id="3.20.20.140">
    <property type="entry name" value="Metal-dependent hydrolases"/>
    <property type="match status" value="1"/>
</dbReference>
<name>A0A9D1LR12_9FIRM</name>
<protein>
    <submittedName>
        <fullName evidence="4">TatD family hydrolase</fullName>
    </submittedName>
</protein>
<feature type="binding site" evidence="3">
    <location>
        <position position="128"/>
    </location>
    <ligand>
        <name>a divalent metal cation</name>
        <dbReference type="ChEBI" id="CHEBI:60240"/>
        <label>2</label>
    </ligand>
</feature>
<evidence type="ECO:0000256" key="3">
    <source>
        <dbReference type="PIRSR" id="PIRSR005902-1"/>
    </source>
</evidence>
<feature type="binding site" evidence="3">
    <location>
        <position position="8"/>
    </location>
    <ligand>
        <name>a divalent metal cation</name>
        <dbReference type="ChEBI" id="CHEBI:60240"/>
        <label>1</label>
    </ligand>
</feature>
<dbReference type="GO" id="GO:0005829">
    <property type="term" value="C:cytosol"/>
    <property type="evidence" value="ECO:0007669"/>
    <property type="project" value="TreeGrafter"/>
</dbReference>
<accession>A0A9D1LR12</accession>
<organism evidence="4 5">
    <name type="scientific">Candidatus Fimadaptatus faecigallinarum</name>
    <dbReference type="NCBI Taxonomy" id="2840814"/>
    <lineage>
        <taxon>Bacteria</taxon>
        <taxon>Bacillati</taxon>
        <taxon>Bacillota</taxon>
        <taxon>Clostridia</taxon>
        <taxon>Eubacteriales</taxon>
        <taxon>Candidatus Fimadaptatus</taxon>
    </lineage>
</organism>
<dbReference type="InterPro" id="IPR032466">
    <property type="entry name" value="Metal_Hydrolase"/>
</dbReference>
<dbReference type="FunFam" id="3.20.20.140:FF:000005">
    <property type="entry name" value="TatD family hydrolase"/>
    <property type="match status" value="1"/>
</dbReference>
<keyword evidence="1 3" id="KW-0479">Metal-binding</keyword>
<reference evidence="4" key="1">
    <citation type="submission" date="2020-10" db="EMBL/GenBank/DDBJ databases">
        <authorList>
            <person name="Gilroy R."/>
        </authorList>
    </citation>
    <scope>NUCLEOTIDE SEQUENCE</scope>
    <source>
        <strain evidence="4">ChiSxjej2B14-8506</strain>
    </source>
</reference>
<dbReference type="GO" id="GO:0004536">
    <property type="term" value="F:DNA nuclease activity"/>
    <property type="evidence" value="ECO:0007669"/>
    <property type="project" value="InterPro"/>
</dbReference>
<dbReference type="EMBL" id="DVNK01000029">
    <property type="protein sequence ID" value="HIU46441.1"/>
    <property type="molecule type" value="Genomic_DNA"/>
</dbReference>
<feature type="binding site" evidence="3">
    <location>
        <position position="6"/>
    </location>
    <ligand>
        <name>a divalent metal cation</name>
        <dbReference type="ChEBI" id="CHEBI:60240"/>
        <label>1</label>
    </ligand>
</feature>
<gene>
    <name evidence="4" type="ORF">IAC59_04210</name>
</gene>
<dbReference type="SUPFAM" id="SSF51556">
    <property type="entry name" value="Metallo-dependent hydrolases"/>
    <property type="match status" value="1"/>
</dbReference>
<feature type="binding site" evidence="3">
    <location>
        <position position="92"/>
    </location>
    <ligand>
        <name>a divalent metal cation</name>
        <dbReference type="ChEBI" id="CHEBI:60240"/>
        <label>1</label>
    </ligand>
</feature>
<dbReference type="PROSITE" id="PS01091">
    <property type="entry name" value="TATD_3"/>
    <property type="match status" value="1"/>
</dbReference>
<dbReference type="InterPro" id="IPR018228">
    <property type="entry name" value="DNase_TatD-rel_CS"/>
</dbReference>
<evidence type="ECO:0000313" key="4">
    <source>
        <dbReference type="EMBL" id="HIU46441.1"/>
    </source>
</evidence>
<dbReference type="InterPro" id="IPR001130">
    <property type="entry name" value="TatD-like"/>
</dbReference>
<feature type="binding site" evidence="3">
    <location>
        <position position="203"/>
    </location>
    <ligand>
        <name>a divalent metal cation</name>
        <dbReference type="ChEBI" id="CHEBI:60240"/>
        <label>1</label>
    </ligand>
</feature>
<evidence type="ECO:0000256" key="1">
    <source>
        <dbReference type="ARBA" id="ARBA00022723"/>
    </source>
</evidence>
<reference evidence="4" key="2">
    <citation type="journal article" date="2021" name="PeerJ">
        <title>Extensive microbial diversity within the chicken gut microbiome revealed by metagenomics and culture.</title>
        <authorList>
            <person name="Gilroy R."/>
            <person name="Ravi A."/>
            <person name="Getino M."/>
            <person name="Pursley I."/>
            <person name="Horton D.L."/>
            <person name="Alikhan N.F."/>
            <person name="Baker D."/>
            <person name="Gharbi K."/>
            <person name="Hall N."/>
            <person name="Watson M."/>
            <person name="Adriaenssens E.M."/>
            <person name="Foster-Nyarko E."/>
            <person name="Jarju S."/>
            <person name="Secka A."/>
            <person name="Antonio M."/>
            <person name="Oren A."/>
            <person name="Chaudhuri R.R."/>
            <person name="La Ragione R."/>
            <person name="Hildebrand F."/>
            <person name="Pallen M.J."/>
        </authorList>
    </citation>
    <scope>NUCLEOTIDE SEQUENCE</scope>
    <source>
        <strain evidence="4">ChiSxjej2B14-8506</strain>
    </source>
</reference>
<keyword evidence="2 4" id="KW-0378">Hydrolase</keyword>
<dbReference type="CDD" id="cd01310">
    <property type="entry name" value="TatD_DNAse"/>
    <property type="match status" value="1"/>
</dbReference>
<dbReference type="Pfam" id="PF01026">
    <property type="entry name" value="TatD_DNase"/>
    <property type="match status" value="1"/>
</dbReference>
<dbReference type="PANTHER" id="PTHR46124">
    <property type="entry name" value="D-AMINOACYL-TRNA DEACYLASE"/>
    <property type="match status" value="1"/>
</dbReference>
<dbReference type="AlphaFoldDB" id="A0A9D1LR12"/>
<dbReference type="NCBIfam" id="TIGR00010">
    <property type="entry name" value="YchF/TatD family DNA exonuclease"/>
    <property type="match status" value="1"/>
</dbReference>
<dbReference type="PANTHER" id="PTHR46124:SF2">
    <property type="entry name" value="D-AMINOACYL-TRNA DEACYLASE"/>
    <property type="match status" value="1"/>
</dbReference>
<sequence>MLFDTHCHLCDEHFDGALDEVFGAMREWGVELAVNVGDGTTDDQPVFELAANHPGLYAATGVHPQDALRFDDSTPQRLRQWLALPKAVALGEIGLDYHYDNAPHETQLDVFLRQLLLARELNLPVIMHIRDAHGDATSLLRAHRAELPEGVMHCFSGSVETARIYLDMGFYISFAGAVTFKNAAKLPDVARYVPADRILVETDCPYMAPVPVRGRRNEPAFVRHTAARIAELRGVDTAEFGAQCLENGLKLFHIDPNAPRGM</sequence>
<evidence type="ECO:0000313" key="5">
    <source>
        <dbReference type="Proteomes" id="UP000824123"/>
    </source>
</evidence>
<evidence type="ECO:0000256" key="2">
    <source>
        <dbReference type="ARBA" id="ARBA00022801"/>
    </source>
</evidence>
<dbReference type="PIRSF" id="PIRSF005902">
    <property type="entry name" value="DNase_TatD"/>
    <property type="match status" value="1"/>
</dbReference>
<dbReference type="GO" id="GO:0016788">
    <property type="term" value="F:hydrolase activity, acting on ester bonds"/>
    <property type="evidence" value="ECO:0007669"/>
    <property type="project" value="InterPro"/>
</dbReference>
<feature type="binding site" evidence="3">
    <location>
        <position position="153"/>
    </location>
    <ligand>
        <name>a divalent metal cation</name>
        <dbReference type="ChEBI" id="CHEBI:60240"/>
        <label>2</label>
    </ligand>
</feature>
<comment type="caution">
    <text evidence="4">The sequence shown here is derived from an EMBL/GenBank/DDBJ whole genome shotgun (WGS) entry which is preliminary data.</text>
</comment>
<dbReference type="Proteomes" id="UP000824123">
    <property type="component" value="Unassembled WGS sequence"/>
</dbReference>
<dbReference type="InterPro" id="IPR015991">
    <property type="entry name" value="TatD/YcfH-like"/>
</dbReference>